<evidence type="ECO:0000256" key="7">
    <source>
        <dbReference type="ARBA" id="ARBA00022722"/>
    </source>
</evidence>
<dbReference type="InterPro" id="IPR042530">
    <property type="entry name" value="EME1/EME2_C"/>
</dbReference>
<evidence type="ECO:0000256" key="4">
    <source>
        <dbReference type="ARBA" id="ARBA00010015"/>
    </source>
</evidence>
<dbReference type="InterPro" id="IPR036388">
    <property type="entry name" value="WH-like_DNA-bd_sf"/>
</dbReference>
<keyword evidence="7 22" id="KW-0540">Nuclease</keyword>
<comment type="similarity">
    <text evidence="4 22">Belongs to the XPF family.</text>
</comment>
<dbReference type="FunFam" id="3.40.50.10130:FF:000005">
    <property type="entry name" value="crossover junction endonuclease MUS81 isoform X1"/>
    <property type="match status" value="1"/>
</dbReference>
<dbReference type="FunFam" id="1.10.10.10:FF:000307">
    <property type="entry name" value="Crossover junction endonuclease MUS81"/>
    <property type="match status" value="1"/>
</dbReference>
<comment type="caution">
    <text evidence="24">The sequence shown here is derived from an EMBL/GenBank/DDBJ whole genome shotgun (WGS) entry which is preliminary data.</text>
</comment>
<keyword evidence="19 22" id="KW-0539">Nucleus</keyword>
<evidence type="ECO:0000256" key="8">
    <source>
        <dbReference type="ARBA" id="ARBA00022723"/>
    </source>
</evidence>
<organism evidence="24 25">
    <name type="scientific">Salix brachista</name>
    <dbReference type="NCBI Taxonomy" id="2182728"/>
    <lineage>
        <taxon>Eukaryota</taxon>
        <taxon>Viridiplantae</taxon>
        <taxon>Streptophyta</taxon>
        <taxon>Embryophyta</taxon>
        <taxon>Tracheophyta</taxon>
        <taxon>Spermatophyta</taxon>
        <taxon>Magnoliopsida</taxon>
        <taxon>eudicotyledons</taxon>
        <taxon>Gunneridae</taxon>
        <taxon>Pentapetalae</taxon>
        <taxon>rosids</taxon>
        <taxon>fabids</taxon>
        <taxon>Malpighiales</taxon>
        <taxon>Salicaceae</taxon>
        <taxon>Saliceae</taxon>
        <taxon>Salix</taxon>
    </lineage>
</organism>
<dbReference type="Gene3D" id="1.10.10.10">
    <property type="entry name" value="Winged helix-like DNA-binding domain superfamily/Winged helix DNA-binding domain"/>
    <property type="match status" value="1"/>
</dbReference>
<evidence type="ECO:0000313" key="25">
    <source>
        <dbReference type="Proteomes" id="UP000326939"/>
    </source>
</evidence>
<protein>
    <recommendedName>
        <fullName evidence="5 22">Crossover junction endonuclease MUS81</fullName>
        <ecNumber evidence="22">3.1.22.-</ecNumber>
    </recommendedName>
</protein>
<dbReference type="GO" id="GO:0005634">
    <property type="term" value="C:nucleus"/>
    <property type="evidence" value="ECO:0007669"/>
    <property type="project" value="UniProtKB-SubCell"/>
</dbReference>
<dbReference type="GO" id="GO:0003677">
    <property type="term" value="F:DNA binding"/>
    <property type="evidence" value="ECO:0007669"/>
    <property type="project" value="UniProtKB-UniRule"/>
</dbReference>
<keyword evidence="13 22" id="KW-0378">Hydrolase</keyword>
<comment type="cofactor">
    <cofactor evidence="2 22">
        <name>Mg(2+)</name>
        <dbReference type="ChEBI" id="CHEBI:18420"/>
    </cofactor>
</comment>
<evidence type="ECO:0000256" key="5">
    <source>
        <dbReference type="ARBA" id="ARBA00017114"/>
    </source>
</evidence>
<dbReference type="GO" id="GO:0008821">
    <property type="term" value="F:crossover junction DNA endonuclease activity"/>
    <property type="evidence" value="ECO:0007669"/>
    <property type="project" value="UniProtKB-UniRule"/>
</dbReference>
<dbReference type="SMART" id="SM00891">
    <property type="entry name" value="ERCC4"/>
    <property type="match status" value="1"/>
</dbReference>
<keyword evidence="9" id="KW-0677">Repeat</keyword>
<dbReference type="Gene3D" id="3.40.50.10130">
    <property type="match status" value="1"/>
</dbReference>
<evidence type="ECO:0000256" key="15">
    <source>
        <dbReference type="ARBA" id="ARBA00022842"/>
    </source>
</evidence>
<comment type="subcellular location">
    <subcellularLocation>
        <location evidence="3 22">Nucleus</location>
    </subcellularLocation>
</comment>
<dbReference type="CDD" id="cd20074">
    <property type="entry name" value="XPF_nuclease_Mus81"/>
    <property type="match status" value="1"/>
</dbReference>
<evidence type="ECO:0000256" key="9">
    <source>
        <dbReference type="ARBA" id="ARBA00022737"/>
    </source>
</evidence>
<evidence type="ECO:0000256" key="20">
    <source>
        <dbReference type="ARBA" id="ARBA00023254"/>
    </source>
</evidence>
<dbReference type="GO" id="GO:0031573">
    <property type="term" value="P:mitotic intra-S DNA damage checkpoint signaling"/>
    <property type="evidence" value="ECO:0007669"/>
    <property type="project" value="TreeGrafter"/>
</dbReference>
<evidence type="ECO:0000256" key="6">
    <source>
        <dbReference type="ARBA" id="ARBA00022618"/>
    </source>
</evidence>
<dbReference type="GO" id="GO:0046872">
    <property type="term" value="F:metal ion binding"/>
    <property type="evidence" value="ECO:0007669"/>
    <property type="project" value="UniProtKB-UniRule"/>
</dbReference>
<keyword evidence="12" id="KW-0498">Mitosis</keyword>
<evidence type="ECO:0000256" key="1">
    <source>
        <dbReference type="ARBA" id="ARBA00001913"/>
    </source>
</evidence>
<dbReference type="InterPro" id="IPR011335">
    <property type="entry name" value="Restrct_endonuc-II-like"/>
</dbReference>
<dbReference type="CDD" id="cd21036">
    <property type="entry name" value="WH_MUS81"/>
    <property type="match status" value="1"/>
</dbReference>
<dbReference type="EC" id="3.1.22.-" evidence="22"/>
<evidence type="ECO:0000256" key="12">
    <source>
        <dbReference type="ARBA" id="ARBA00022776"/>
    </source>
</evidence>
<keyword evidence="10 22" id="KW-0255">Endonuclease</keyword>
<keyword evidence="25" id="KW-1185">Reference proteome</keyword>
<accession>A0A5N5NC22</accession>
<dbReference type="SUPFAM" id="SSF52980">
    <property type="entry name" value="Restriction endonuclease-like"/>
    <property type="match status" value="1"/>
</dbReference>
<evidence type="ECO:0000256" key="17">
    <source>
        <dbReference type="ARBA" id="ARBA00023172"/>
    </source>
</evidence>
<name>A0A5N5NC22_9ROSI</name>
<evidence type="ECO:0000256" key="18">
    <source>
        <dbReference type="ARBA" id="ARBA00023204"/>
    </source>
</evidence>
<dbReference type="GO" id="GO:0000727">
    <property type="term" value="P:double-strand break repair via break-induced replication"/>
    <property type="evidence" value="ECO:0007669"/>
    <property type="project" value="UniProtKB-UniRule"/>
</dbReference>
<dbReference type="Proteomes" id="UP000326939">
    <property type="component" value="Chromosome 3"/>
</dbReference>
<dbReference type="PANTHER" id="PTHR13451">
    <property type="entry name" value="CLASS II CROSSOVER JUNCTION ENDONUCLEASE MUS81"/>
    <property type="match status" value="1"/>
</dbReference>
<dbReference type="AlphaFoldDB" id="A0A5N5NC22"/>
<keyword evidence="14" id="KW-0106">Calcium</keyword>
<evidence type="ECO:0000256" key="14">
    <source>
        <dbReference type="ARBA" id="ARBA00022837"/>
    </source>
</evidence>
<evidence type="ECO:0000256" key="21">
    <source>
        <dbReference type="ARBA" id="ARBA00023306"/>
    </source>
</evidence>
<feature type="domain" description="ERCC4" evidence="23">
    <location>
        <begin position="458"/>
        <end position="558"/>
    </location>
</feature>
<dbReference type="GO" id="GO:0000712">
    <property type="term" value="P:resolution of meiotic recombination intermediates"/>
    <property type="evidence" value="ECO:0007669"/>
    <property type="project" value="TreeGrafter"/>
</dbReference>
<evidence type="ECO:0000259" key="23">
    <source>
        <dbReference type="SMART" id="SM00891"/>
    </source>
</evidence>
<comment type="cofactor">
    <cofactor evidence="1">
        <name>Ca(2+)</name>
        <dbReference type="ChEBI" id="CHEBI:29108"/>
    </cofactor>
</comment>
<evidence type="ECO:0000256" key="10">
    <source>
        <dbReference type="ARBA" id="ARBA00022759"/>
    </source>
</evidence>
<comment type="subunit">
    <text evidence="22">Interacts with EME1.</text>
</comment>
<evidence type="ECO:0000256" key="3">
    <source>
        <dbReference type="ARBA" id="ARBA00004123"/>
    </source>
</evidence>
<dbReference type="GO" id="GO:0048257">
    <property type="term" value="F:3'-flap endonuclease activity"/>
    <property type="evidence" value="ECO:0007669"/>
    <property type="project" value="TreeGrafter"/>
</dbReference>
<dbReference type="FunFam" id="1.10.150.670:FF:000003">
    <property type="entry name" value="Crossover junction endonuclease MUS81"/>
    <property type="match status" value="1"/>
</dbReference>
<keyword evidence="6" id="KW-0132">Cell division</keyword>
<dbReference type="InterPro" id="IPR047417">
    <property type="entry name" value="WHD_MUS81"/>
</dbReference>
<keyword evidence="15 22" id="KW-0460">Magnesium</keyword>
<dbReference type="Pfam" id="PF21136">
    <property type="entry name" value="WHD_MUS81"/>
    <property type="match status" value="1"/>
</dbReference>
<gene>
    <name evidence="24" type="ORF">DKX38_005128</name>
</gene>
<evidence type="ECO:0000256" key="11">
    <source>
        <dbReference type="ARBA" id="ARBA00022763"/>
    </source>
</evidence>
<sequence>MQNQKRVLCSENEDLVSYMLQKRQELVESPKGLSENLDMTLSKAYNRVCCSTIPINTLKDLSQIKGIGKWIVRLMQGFFDNGSGSSEPEDLTKKGKRTKVTKRYLPQRNSVSYALLITLYRETVNSKDFMHKQELIDAAEVSGLSRAPIVPEKVKGKPSQFGNSSREWYSGWSCMTTLINKGLVVKSSCPAKYMLTDEGRETARECLIRSRMEDPGDNLANLEGSSDLNMLNTSDMDSVHPDSDRGATFTSVGLSRQKKSIDVPHESLERVRFLFLQIFFSYFMRMGYSKEKVVLAFSEVSETSQYNEISSLWPAVLCHLREDLIYGVHSEPQTLTEDFRSTSTACTFLNGNKHTFLNAIISPGENVEKVSYPRLCKHPGQVDLVTKSNQMGSNCNGRNMPNISFACSTSRSFSMRACSSSEHAMKKSSLDHLDTNMNVLSLPPLSFGERFEDVYEVILILDDREQFAIQCSRGRKLVECICKEHKIKIQVRRLPVGDGIWIARHKYLLSEYVLDFIVERKKVDDLRSSIRDNRYRDQKLRLLRCGLKKLIYLVEGDPNSSEAAESIKTACITTEILEGFDVQRTNSLRDTLKKYAHITLSITQYYRLQLPEDQSKSTRVCPPFDEFIKRCQDLDKMTVSDVFAIQLMQVPQVTEETAVAVLNLYPTVLSLARAYSLLDGDASAQEDMLRKQSSNAVSAVASRNIFQLVWGNDH</sequence>
<dbReference type="GO" id="GO:0051301">
    <property type="term" value="P:cell division"/>
    <property type="evidence" value="ECO:0007669"/>
    <property type="project" value="UniProtKB-KW"/>
</dbReference>
<proteinExistence type="inferred from homology"/>
<dbReference type="InterPro" id="IPR033309">
    <property type="entry name" value="Mus81"/>
</dbReference>
<evidence type="ECO:0000313" key="24">
    <source>
        <dbReference type="EMBL" id="KAB5565074.1"/>
    </source>
</evidence>
<keyword evidence="8 22" id="KW-0479">Metal-binding</keyword>
<keyword evidence="17 22" id="KW-0233">DNA recombination</keyword>
<reference evidence="25" key="1">
    <citation type="journal article" date="2019" name="Gigascience">
        <title>De novo genome assembly of the endangered Acer yangbiense, a plant species with extremely small populations endemic to Yunnan Province, China.</title>
        <authorList>
            <person name="Yang J."/>
            <person name="Wariss H.M."/>
            <person name="Tao L."/>
            <person name="Zhang R."/>
            <person name="Yun Q."/>
            <person name="Hollingsworth P."/>
            <person name="Dao Z."/>
            <person name="Luo G."/>
            <person name="Guo H."/>
            <person name="Ma Y."/>
            <person name="Sun W."/>
        </authorList>
    </citation>
    <scope>NUCLEOTIDE SEQUENCE [LARGE SCALE GENOMIC DNA]</scope>
    <source>
        <strain evidence="25">cv. br00</strain>
    </source>
</reference>
<dbReference type="GO" id="GO:0048476">
    <property type="term" value="C:Holliday junction resolvase complex"/>
    <property type="evidence" value="ECO:0007669"/>
    <property type="project" value="UniProtKB-UniRule"/>
</dbReference>
<evidence type="ECO:0000256" key="16">
    <source>
        <dbReference type="ARBA" id="ARBA00023125"/>
    </source>
</evidence>
<evidence type="ECO:0000256" key="19">
    <source>
        <dbReference type="ARBA" id="ARBA00023242"/>
    </source>
</evidence>
<keyword evidence="18 22" id="KW-0234">DNA repair</keyword>
<keyword evidence="16" id="KW-0238">DNA-binding</keyword>
<dbReference type="GO" id="GO:0006308">
    <property type="term" value="P:DNA catabolic process"/>
    <property type="evidence" value="ECO:0007669"/>
    <property type="project" value="UniProtKB-UniRule"/>
</dbReference>
<comment type="function">
    <text evidence="22">Interacts with EME1 to form a DNA structure-specific endonuclease with substrate preference for branched DNA structures with a 5'-end at the branch nick. Typical substrates include 3'-flap structures, D-loops, replication forks and nicked Holliday junctions. May be required in mitosis for the processing of stalled or collapsed replication fork intermediates. May be required in meiosis for the repair of meiosis-specific double strand breaks subsequent to single-end invasion (SEI).</text>
</comment>
<evidence type="ECO:0000256" key="13">
    <source>
        <dbReference type="ARBA" id="ARBA00022801"/>
    </source>
</evidence>
<dbReference type="PANTHER" id="PTHR13451:SF0">
    <property type="entry name" value="CROSSOVER JUNCTION ENDONUCLEASE MUS81"/>
    <property type="match status" value="1"/>
</dbReference>
<dbReference type="EMBL" id="VDCV01000003">
    <property type="protein sequence ID" value="KAB5565074.1"/>
    <property type="molecule type" value="Genomic_DNA"/>
</dbReference>
<dbReference type="InterPro" id="IPR047416">
    <property type="entry name" value="XPF_nuclease_Mus81"/>
</dbReference>
<evidence type="ECO:0000256" key="2">
    <source>
        <dbReference type="ARBA" id="ARBA00001946"/>
    </source>
</evidence>
<dbReference type="Gene3D" id="1.10.150.670">
    <property type="entry name" value="Crossover junction endonuclease EME1, DNA-binding domain"/>
    <property type="match status" value="1"/>
</dbReference>
<dbReference type="InterPro" id="IPR006166">
    <property type="entry name" value="ERCC4_domain"/>
</dbReference>
<keyword evidence="21" id="KW-0131">Cell cycle</keyword>
<keyword evidence="20" id="KW-0469">Meiosis</keyword>
<keyword evidence="11 22" id="KW-0227">DNA damage</keyword>
<dbReference type="Pfam" id="PF02732">
    <property type="entry name" value="ERCC4"/>
    <property type="match status" value="1"/>
</dbReference>
<evidence type="ECO:0000256" key="22">
    <source>
        <dbReference type="RuleBase" id="RU369042"/>
    </source>
</evidence>